<protein>
    <submittedName>
        <fullName evidence="2">Uncharacterized protein</fullName>
    </submittedName>
</protein>
<organism evidence="2 3">
    <name type="scientific">Ureibacillus xyleni</name>
    <dbReference type="NCBI Taxonomy" id="614648"/>
    <lineage>
        <taxon>Bacteria</taxon>
        <taxon>Bacillati</taxon>
        <taxon>Bacillota</taxon>
        <taxon>Bacilli</taxon>
        <taxon>Bacillales</taxon>
        <taxon>Caryophanaceae</taxon>
        <taxon>Ureibacillus</taxon>
    </lineage>
</organism>
<feature type="region of interest" description="Disordered" evidence="1">
    <location>
        <begin position="1"/>
        <end position="37"/>
    </location>
</feature>
<gene>
    <name evidence="2" type="ORF">SAMN05880501_10951</name>
</gene>
<keyword evidence="3" id="KW-1185">Reference proteome</keyword>
<name>A0A285T5K7_9BACL</name>
<accession>A0A285T5K7</accession>
<feature type="compositionally biased region" description="Basic and acidic residues" evidence="1">
    <location>
        <begin position="1"/>
        <end position="25"/>
    </location>
</feature>
<sequence>MVKDSHAPKKKTNDAKPKIPPEQRRGKASSNSRHQNK</sequence>
<reference evidence="3" key="1">
    <citation type="submission" date="2017-08" db="EMBL/GenBank/DDBJ databases">
        <authorList>
            <person name="Varghese N."/>
            <person name="Submissions S."/>
        </authorList>
    </citation>
    <scope>NUCLEOTIDE SEQUENCE [LARGE SCALE GENOMIC DNA]</scope>
    <source>
        <strain evidence="3">JC22</strain>
    </source>
</reference>
<evidence type="ECO:0000313" key="3">
    <source>
        <dbReference type="Proteomes" id="UP000219636"/>
    </source>
</evidence>
<proteinExistence type="predicted"/>
<feature type="compositionally biased region" description="Polar residues" evidence="1">
    <location>
        <begin position="28"/>
        <end position="37"/>
    </location>
</feature>
<dbReference type="Proteomes" id="UP000219636">
    <property type="component" value="Unassembled WGS sequence"/>
</dbReference>
<dbReference type="EMBL" id="OBMQ01000009">
    <property type="protein sequence ID" value="SOC16639.1"/>
    <property type="molecule type" value="Genomic_DNA"/>
</dbReference>
<evidence type="ECO:0000313" key="2">
    <source>
        <dbReference type="EMBL" id="SOC16639.1"/>
    </source>
</evidence>
<evidence type="ECO:0000256" key="1">
    <source>
        <dbReference type="SAM" id="MobiDB-lite"/>
    </source>
</evidence>
<dbReference type="AlphaFoldDB" id="A0A285T5K7"/>